<dbReference type="Gene3D" id="1.10.1740.10">
    <property type="match status" value="1"/>
</dbReference>
<dbReference type="InterPro" id="IPR013249">
    <property type="entry name" value="RNA_pol_sigma70_r4_t2"/>
</dbReference>
<keyword evidence="3" id="KW-0731">Sigma factor</keyword>
<keyword evidence="4" id="KW-0804">Transcription</keyword>
<sequence length="175" mass="20387">MLRFQQGDGAAFDRLYVLLKGPLYTFLYRFSHDEQLSMDLVQDAFLMLERNKQSYQPEKGRVKSYLLQIGYRLMINKLNRRRKWRSLLPFLAPAAEPAPSPEDRLTIREALLQLSEEQRAVILLAYYHDLPQKEIADILSIPLGTVKSRLHHGLKQLKLILEVEDLDTRSFSEGT</sequence>
<dbReference type="PANTHER" id="PTHR43133:SF62">
    <property type="entry name" value="RNA POLYMERASE SIGMA FACTOR SIGZ"/>
    <property type="match status" value="1"/>
</dbReference>
<reference evidence="7" key="1">
    <citation type="submission" date="2022-07" db="EMBL/GenBank/DDBJ databases">
        <authorList>
            <person name="Li W.-J."/>
            <person name="Deng Q.-Q."/>
        </authorList>
    </citation>
    <scope>NUCLEOTIDE SEQUENCE</scope>
    <source>
        <strain evidence="7">SYSU M60031</strain>
    </source>
</reference>
<gene>
    <name evidence="7" type="ORF">NK662_06250</name>
</gene>
<dbReference type="Gene3D" id="1.10.10.10">
    <property type="entry name" value="Winged helix-like DNA-binding domain superfamily/Winged helix DNA-binding domain"/>
    <property type="match status" value="1"/>
</dbReference>
<evidence type="ECO:0000259" key="6">
    <source>
        <dbReference type="Pfam" id="PF08281"/>
    </source>
</evidence>
<dbReference type="GO" id="GO:0006352">
    <property type="term" value="P:DNA-templated transcription initiation"/>
    <property type="evidence" value="ECO:0007669"/>
    <property type="project" value="InterPro"/>
</dbReference>
<dbReference type="EMBL" id="JANCLT010000003">
    <property type="protein sequence ID" value="MCP8968139.1"/>
    <property type="molecule type" value="Genomic_DNA"/>
</dbReference>
<dbReference type="InterPro" id="IPR039425">
    <property type="entry name" value="RNA_pol_sigma-70-like"/>
</dbReference>
<organism evidence="7 8">
    <name type="scientific">Ectobacillus ponti</name>
    <dbReference type="NCBI Taxonomy" id="2961894"/>
    <lineage>
        <taxon>Bacteria</taxon>
        <taxon>Bacillati</taxon>
        <taxon>Bacillota</taxon>
        <taxon>Bacilli</taxon>
        <taxon>Bacillales</taxon>
        <taxon>Bacillaceae</taxon>
        <taxon>Ectobacillus</taxon>
    </lineage>
</organism>
<feature type="domain" description="RNA polymerase sigma factor 70 region 4 type 2" evidence="6">
    <location>
        <begin position="106"/>
        <end position="157"/>
    </location>
</feature>
<dbReference type="Pfam" id="PF04542">
    <property type="entry name" value="Sigma70_r2"/>
    <property type="match status" value="1"/>
</dbReference>
<proteinExistence type="inferred from homology"/>
<evidence type="ECO:0000256" key="4">
    <source>
        <dbReference type="ARBA" id="ARBA00023163"/>
    </source>
</evidence>
<dbReference type="InterPro" id="IPR007627">
    <property type="entry name" value="RNA_pol_sigma70_r2"/>
</dbReference>
<dbReference type="GO" id="GO:0003677">
    <property type="term" value="F:DNA binding"/>
    <property type="evidence" value="ECO:0007669"/>
    <property type="project" value="InterPro"/>
</dbReference>
<dbReference type="GO" id="GO:0016987">
    <property type="term" value="F:sigma factor activity"/>
    <property type="evidence" value="ECO:0007669"/>
    <property type="project" value="UniProtKB-KW"/>
</dbReference>
<comment type="similarity">
    <text evidence="1">Belongs to the sigma-70 factor family. ECF subfamily.</text>
</comment>
<comment type="caution">
    <text evidence="7">The sequence shown here is derived from an EMBL/GenBank/DDBJ whole genome shotgun (WGS) entry which is preliminary data.</text>
</comment>
<protein>
    <submittedName>
        <fullName evidence="7">RNA polymerase sigma factor</fullName>
    </submittedName>
</protein>
<dbReference type="InterPro" id="IPR013325">
    <property type="entry name" value="RNA_pol_sigma_r2"/>
</dbReference>
<feature type="domain" description="RNA polymerase sigma-70 region 2" evidence="5">
    <location>
        <begin position="18"/>
        <end position="82"/>
    </location>
</feature>
<evidence type="ECO:0000313" key="7">
    <source>
        <dbReference type="EMBL" id="MCP8968139.1"/>
    </source>
</evidence>
<accession>A0AA42BQ73</accession>
<evidence type="ECO:0000256" key="2">
    <source>
        <dbReference type="ARBA" id="ARBA00023015"/>
    </source>
</evidence>
<dbReference type="PANTHER" id="PTHR43133">
    <property type="entry name" value="RNA POLYMERASE ECF-TYPE SIGMA FACTO"/>
    <property type="match status" value="1"/>
</dbReference>
<evidence type="ECO:0000259" key="5">
    <source>
        <dbReference type="Pfam" id="PF04542"/>
    </source>
</evidence>
<dbReference type="NCBIfam" id="TIGR02937">
    <property type="entry name" value="sigma70-ECF"/>
    <property type="match status" value="1"/>
</dbReference>
<name>A0AA42BQ73_9BACI</name>
<keyword evidence="8" id="KW-1185">Reference proteome</keyword>
<dbReference type="InterPro" id="IPR014284">
    <property type="entry name" value="RNA_pol_sigma-70_dom"/>
</dbReference>
<dbReference type="AlphaFoldDB" id="A0AA42BQ73"/>
<evidence type="ECO:0000313" key="8">
    <source>
        <dbReference type="Proteomes" id="UP001156102"/>
    </source>
</evidence>
<dbReference type="Proteomes" id="UP001156102">
    <property type="component" value="Unassembled WGS sequence"/>
</dbReference>
<dbReference type="CDD" id="cd06171">
    <property type="entry name" value="Sigma70_r4"/>
    <property type="match status" value="1"/>
</dbReference>
<evidence type="ECO:0000256" key="3">
    <source>
        <dbReference type="ARBA" id="ARBA00023082"/>
    </source>
</evidence>
<evidence type="ECO:0000256" key="1">
    <source>
        <dbReference type="ARBA" id="ARBA00010641"/>
    </source>
</evidence>
<dbReference type="InterPro" id="IPR013324">
    <property type="entry name" value="RNA_pol_sigma_r3/r4-like"/>
</dbReference>
<dbReference type="InterPro" id="IPR036388">
    <property type="entry name" value="WH-like_DNA-bd_sf"/>
</dbReference>
<dbReference type="SUPFAM" id="SSF88946">
    <property type="entry name" value="Sigma2 domain of RNA polymerase sigma factors"/>
    <property type="match status" value="1"/>
</dbReference>
<keyword evidence="2" id="KW-0805">Transcription regulation</keyword>
<dbReference type="SUPFAM" id="SSF88659">
    <property type="entry name" value="Sigma3 and sigma4 domains of RNA polymerase sigma factors"/>
    <property type="match status" value="1"/>
</dbReference>
<dbReference type="Pfam" id="PF08281">
    <property type="entry name" value="Sigma70_r4_2"/>
    <property type="match status" value="1"/>
</dbReference>